<protein>
    <recommendedName>
        <fullName evidence="2">Mitochondrial adapter protein MCP1 transmembrane domain-containing protein</fullName>
    </recommendedName>
</protein>
<name>A0ABR4NT27_9SACH</name>
<dbReference type="EMBL" id="JBEVYD010000007">
    <property type="protein sequence ID" value="KAL3231464.1"/>
    <property type="molecule type" value="Genomic_DNA"/>
</dbReference>
<evidence type="ECO:0000259" key="2">
    <source>
        <dbReference type="Pfam" id="PF07950"/>
    </source>
</evidence>
<feature type="transmembrane region" description="Helical" evidence="1">
    <location>
        <begin position="245"/>
        <end position="262"/>
    </location>
</feature>
<feature type="domain" description="Mitochondrial adapter protein MCP1 transmembrane" evidence="2">
    <location>
        <begin position="166"/>
        <end position="259"/>
    </location>
</feature>
<gene>
    <name evidence="3" type="ORF">RNJ44_00499</name>
</gene>
<keyword evidence="1" id="KW-1133">Transmembrane helix</keyword>
<dbReference type="InterPro" id="IPR012472">
    <property type="entry name" value="MCP1_TM"/>
</dbReference>
<accession>A0ABR4NT27</accession>
<evidence type="ECO:0000256" key="1">
    <source>
        <dbReference type="SAM" id="Phobius"/>
    </source>
</evidence>
<dbReference type="Pfam" id="PF07950">
    <property type="entry name" value="MCP1_TM"/>
    <property type="match status" value="2"/>
</dbReference>
<organism evidence="3 4">
    <name type="scientific">Nakaseomyces bracarensis</name>
    <dbReference type="NCBI Taxonomy" id="273131"/>
    <lineage>
        <taxon>Eukaryota</taxon>
        <taxon>Fungi</taxon>
        <taxon>Dikarya</taxon>
        <taxon>Ascomycota</taxon>
        <taxon>Saccharomycotina</taxon>
        <taxon>Saccharomycetes</taxon>
        <taxon>Saccharomycetales</taxon>
        <taxon>Saccharomycetaceae</taxon>
        <taxon>Nakaseomyces</taxon>
    </lineage>
</organism>
<comment type="caution">
    <text evidence="3">The sequence shown here is derived from an EMBL/GenBank/DDBJ whole genome shotgun (WGS) entry which is preliminary data.</text>
</comment>
<keyword evidence="1" id="KW-0472">Membrane</keyword>
<dbReference type="InterPro" id="IPR039960">
    <property type="entry name" value="MCP1"/>
</dbReference>
<feature type="transmembrane region" description="Helical" evidence="1">
    <location>
        <begin position="159"/>
        <end position="178"/>
    </location>
</feature>
<keyword evidence="1" id="KW-0812">Transmembrane</keyword>
<keyword evidence="4" id="KW-1185">Reference proteome</keyword>
<feature type="domain" description="Mitochondrial adapter protein MCP1 transmembrane" evidence="2">
    <location>
        <begin position="55"/>
        <end position="152"/>
    </location>
</feature>
<dbReference type="PANTHER" id="PTHR38409">
    <property type="entry name" value="MDM10-COMPLEMENTING PROTEIN 1"/>
    <property type="match status" value="1"/>
</dbReference>
<dbReference type="PANTHER" id="PTHR38409:SF1">
    <property type="entry name" value="MITOCHONDRIAL ADAPTER PROTEIN MCP1"/>
    <property type="match status" value="1"/>
</dbReference>
<feature type="transmembrane region" description="Helical" evidence="1">
    <location>
        <begin position="202"/>
        <end position="224"/>
    </location>
</feature>
<reference evidence="3 4" key="1">
    <citation type="submission" date="2024-05" db="EMBL/GenBank/DDBJ databases">
        <title>Long read based assembly of the Candida bracarensis genome reveals expanded adhesin content.</title>
        <authorList>
            <person name="Marcet-Houben M."/>
            <person name="Ksiezopolska E."/>
            <person name="Gabaldon T."/>
        </authorList>
    </citation>
    <scope>NUCLEOTIDE SEQUENCE [LARGE SCALE GENOMIC DNA]</scope>
    <source>
        <strain evidence="3 4">CBM6</strain>
    </source>
</reference>
<sequence>MPNNIKRMSPKPINTDEKYVPYNPRKILGLDVSEHSIVHGLFQVQKYSIAPMALYFPVHAVNTMITPLVNAEDAPESMLKTINQWVPSVASKVLIGSLVAHISSGVLLRGWKLYRRKELANKYHMDKQFTSQDKIGLNGGVSGFFFGLYKQFSVSPLSISGYVLTPLVLYHLLIMKWIPESMGEPVTGFDFVKQMLRASEWWIRWFAGIIPLTALISAASYHVVAGVCRLLNVSDLKKRKTASKVVSGLTIAGFLSVLRLSYSKSLSSDWSQFKHVFSKLRLL</sequence>
<evidence type="ECO:0000313" key="3">
    <source>
        <dbReference type="EMBL" id="KAL3231464.1"/>
    </source>
</evidence>
<dbReference type="Proteomes" id="UP001623330">
    <property type="component" value="Unassembled WGS sequence"/>
</dbReference>
<proteinExistence type="predicted"/>
<evidence type="ECO:0000313" key="4">
    <source>
        <dbReference type="Proteomes" id="UP001623330"/>
    </source>
</evidence>